<keyword evidence="5" id="KW-1185">Reference proteome</keyword>
<feature type="signal peptide" evidence="1">
    <location>
        <begin position="1"/>
        <end position="22"/>
    </location>
</feature>
<dbReference type="Proteomes" id="UP001597264">
    <property type="component" value="Unassembled WGS sequence"/>
</dbReference>
<name>A0ABW3UCL1_9GAMM</name>
<evidence type="ECO:0000313" key="5">
    <source>
        <dbReference type="Proteomes" id="UP001597264"/>
    </source>
</evidence>
<dbReference type="InterPro" id="IPR036514">
    <property type="entry name" value="SGNH_hydro_sf"/>
</dbReference>
<dbReference type="PANTHER" id="PTHR37834:SF2">
    <property type="entry name" value="ESTERASE, SGNH HYDROLASE-TYPE"/>
    <property type="match status" value="1"/>
</dbReference>
<evidence type="ECO:0000313" key="4">
    <source>
        <dbReference type="EMBL" id="MFD1218064.1"/>
    </source>
</evidence>
<gene>
    <name evidence="4" type="ORF">ACFQ2X_15770</name>
</gene>
<organism evidence="4 5">
    <name type="scientific">Microbulbifer celer</name>
    <dbReference type="NCBI Taxonomy" id="435905"/>
    <lineage>
        <taxon>Bacteria</taxon>
        <taxon>Pseudomonadati</taxon>
        <taxon>Pseudomonadota</taxon>
        <taxon>Gammaproteobacteria</taxon>
        <taxon>Cellvibrionales</taxon>
        <taxon>Microbulbiferaceae</taxon>
        <taxon>Microbulbifer</taxon>
    </lineage>
</organism>
<keyword evidence="1" id="KW-0732">Signal</keyword>
<accession>A0ABW3UCL1</accession>
<feature type="domain" description="SGNH hydrolase-type esterase" evidence="2">
    <location>
        <begin position="159"/>
        <end position="337"/>
    </location>
</feature>
<reference evidence="5" key="1">
    <citation type="journal article" date="2019" name="Int. J. Syst. Evol. Microbiol.">
        <title>The Global Catalogue of Microorganisms (GCM) 10K type strain sequencing project: providing services to taxonomists for standard genome sequencing and annotation.</title>
        <authorList>
            <consortium name="The Broad Institute Genomics Platform"/>
            <consortium name="The Broad Institute Genome Sequencing Center for Infectious Disease"/>
            <person name="Wu L."/>
            <person name="Ma J."/>
        </authorList>
    </citation>
    <scope>NUCLEOTIDE SEQUENCE [LARGE SCALE GENOMIC DNA]</scope>
    <source>
        <strain evidence="5">CCUG 54356</strain>
    </source>
</reference>
<dbReference type="Pfam" id="PF13472">
    <property type="entry name" value="Lipase_GDSL_2"/>
    <property type="match status" value="1"/>
</dbReference>
<dbReference type="InterPro" id="IPR013830">
    <property type="entry name" value="SGNH_hydro"/>
</dbReference>
<dbReference type="SUPFAM" id="SSF52266">
    <property type="entry name" value="SGNH hydrolase"/>
    <property type="match status" value="1"/>
</dbReference>
<dbReference type="Pfam" id="PF17996">
    <property type="entry name" value="CE2_N"/>
    <property type="match status" value="1"/>
</dbReference>
<proteinExistence type="predicted"/>
<dbReference type="InterPro" id="IPR040794">
    <property type="entry name" value="CE2_N"/>
</dbReference>
<dbReference type="Gene3D" id="2.60.120.260">
    <property type="entry name" value="Galactose-binding domain-like"/>
    <property type="match status" value="1"/>
</dbReference>
<evidence type="ECO:0000259" key="3">
    <source>
        <dbReference type="Pfam" id="PF17996"/>
    </source>
</evidence>
<dbReference type="RefSeq" id="WP_230439114.1">
    <property type="nucleotide sequence ID" value="NZ_CP087715.1"/>
</dbReference>
<dbReference type="Gene3D" id="3.40.50.1110">
    <property type="entry name" value="SGNH hydrolase"/>
    <property type="match status" value="1"/>
</dbReference>
<protein>
    <submittedName>
        <fullName evidence="4">GDSL-type esterase/lipase family protein</fullName>
    </submittedName>
</protein>
<feature type="chain" id="PRO_5045811555" evidence="1">
    <location>
        <begin position="23"/>
        <end position="366"/>
    </location>
</feature>
<dbReference type="InterPro" id="IPR052762">
    <property type="entry name" value="PCW_deacetylase/CE"/>
</dbReference>
<evidence type="ECO:0000259" key="2">
    <source>
        <dbReference type="Pfam" id="PF13472"/>
    </source>
</evidence>
<sequence>MKNTLGTACAGLLLTLCSTALAAADNRITQVISADAPDLQYVGRVDFSDRQAPSLTWPGSSVRANFTGTALSIILDDELGQNFFNVIIDGNTAHPFVLQTQQGQHTYEVSRALPSGEHSLEIYKRTEGEYGATAFKGLRLSEQGELTVPPARPQRRMEIFGDSISCGMGNEGADNGRDDLASEQNHYWTYGAVAARTLDAELHTICRSGIGIMVSWFPYIMRDYFDQLSGVGNNETQWDFSQWTPDVVVINLLQNDSWLIDREHKLQPAPTEQQRIDAYVKFARRIRREYPDATIIAALGSMDATATEKWPDYIRKAVAQMQAQYDDDKLHTVFFDYTGYGQHPRIAQHVKNGEQLASVIREKMGW</sequence>
<evidence type="ECO:0000256" key="1">
    <source>
        <dbReference type="SAM" id="SignalP"/>
    </source>
</evidence>
<dbReference type="PANTHER" id="PTHR37834">
    <property type="entry name" value="GDSL-LIKE LIPASE/ACYLHYDROLASE DOMAIN PROTEIN (AFU_ORTHOLOGUE AFUA_2G00620)"/>
    <property type="match status" value="1"/>
</dbReference>
<dbReference type="EMBL" id="JBHTLR010000023">
    <property type="protein sequence ID" value="MFD1218064.1"/>
    <property type="molecule type" value="Genomic_DNA"/>
</dbReference>
<feature type="domain" description="Carbohydrate esterase 2 N-terminal" evidence="3">
    <location>
        <begin position="41"/>
        <end position="150"/>
    </location>
</feature>
<comment type="caution">
    <text evidence="4">The sequence shown here is derived from an EMBL/GenBank/DDBJ whole genome shotgun (WGS) entry which is preliminary data.</text>
</comment>